<reference evidence="2 3" key="1">
    <citation type="submission" date="2020-08" db="EMBL/GenBank/DDBJ databases">
        <title>Sequencing the genomes of 1000 actinobacteria strains.</title>
        <authorList>
            <person name="Klenk H.-P."/>
        </authorList>
    </citation>
    <scope>NUCLEOTIDE SEQUENCE [LARGE SCALE GENOMIC DNA]</scope>
    <source>
        <strain evidence="2 3">DSM 45362</strain>
    </source>
</reference>
<feature type="chain" id="PRO_5038775703" description="Lipoprotein" evidence="1">
    <location>
        <begin position="23"/>
        <end position="152"/>
    </location>
</feature>
<sequence length="152" mass="15519">MRRVIALMALVGALFTASACSAEPDPAASPSATAAAGGKTNKEVCASLGPKVTAWATDISGLKEVTKESTAAEKEAFFTGFNAATRRLIESLLAASAEASDKAFQSALNGLVAFLETGSKTFTAEAIAKGAKNPYEGAEFEAAAGELDKYCS</sequence>
<protein>
    <recommendedName>
        <fullName evidence="4">Lipoprotein</fullName>
    </recommendedName>
</protein>
<proteinExistence type="predicted"/>
<gene>
    <name evidence="2" type="ORF">F4553_003178</name>
</gene>
<dbReference type="EMBL" id="JACHMN010000002">
    <property type="protein sequence ID" value="MBB5869799.1"/>
    <property type="molecule type" value="Genomic_DNA"/>
</dbReference>
<dbReference type="RefSeq" id="WP_184836701.1">
    <property type="nucleotide sequence ID" value="NZ_JACHMN010000002.1"/>
</dbReference>
<feature type="signal peptide" evidence="1">
    <location>
        <begin position="1"/>
        <end position="22"/>
    </location>
</feature>
<evidence type="ECO:0008006" key="4">
    <source>
        <dbReference type="Google" id="ProtNLM"/>
    </source>
</evidence>
<accession>A0A841BRH7</accession>
<evidence type="ECO:0000313" key="2">
    <source>
        <dbReference type="EMBL" id="MBB5869799.1"/>
    </source>
</evidence>
<dbReference type="AlphaFoldDB" id="A0A841BRH7"/>
<evidence type="ECO:0000256" key="1">
    <source>
        <dbReference type="SAM" id="SignalP"/>
    </source>
</evidence>
<name>A0A841BRH7_9ACTN</name>
<keyword evidence="3" id="KW-1185">Reference proteome</keyword>
<dbReference type="Proteomes" id="UP000587527">
    <property type="component" value="Unassembled WGS sequence"/>
</dbReference>
<organism evidence="2 3">
    <name type="scientific">Allocatelliglobosispora scoriae</name>
    <dbReference type="NCBI Taxonomy" id="643052"/>
    <lineage>
        <taxon>Bacteria</taxon>
        <taxon>Bacillati</taxon>
        <taxon>Actinomycetota</taxon>
        <taxon>Actinomycetes</taxon>
        <taxon>Micromonosporales</taxon>
        <taxon>Micromonosporaceae</taxon>
        <taxon>Allocatelliglobosispora</taxon>
    </lineage>
</organism>
<keyword evidence="1" id="KW-0732">Signal</keyword>
<comment type="caution">
    <text evidence="2">The sequence shown here is derived from an EMBL/GenBank/DDBJ whole genome shotgun (WGS) entry which is preliminary data.</text>
</comment>
<evidence type="ECO:0000313" key="3">
    <source>
        <dbReference type="Proteomes" id="UP000587527"/>
    </source>
</evidence>
<dbReference type="PROSITE" id="PS51257">
    <property type="entry name" value="PROKAR_LIPOPROTEIN"/>
    <property type="match status" value="1"/>
</dbReference>